<sequence length="340" mass="37053">MATEKLAMLPSLRRQNLLAEFAGLKQSCPPGIFVSLTPGDPTLWSGVMFVRKGPYATAILRFYISFPDTYPALPPLVTFSTDIFHPLITPLSTYMYTTDIQEGGTVSATDEERLPPGGFSLRHGFPSWFGRGSRSTIPTAASLHSSVLQTPRSSRAMSGAERDSNSSTPNSQIAVSDGSPASEGRGHMDDRRPDTRTQGAKSFMDVHKRDILTFEVLSYIGSSFDDENVLDSVPLEAAGNPGAWHAWRTQRGYHALPEGDPSARKPGEWNWEGVWEERVKKGIAASLSEPVLYGGAGAGDDTIRFLPMEDTEVETVKDNLYKTLGESARDDPLAVPSNLT</sequence>
<dbReference type="InterPro" id="IPR016135">
    <property type="entry name" value="UBQ-conjugating_enzyme/RWD"/>
</dbReference>
<keyword evidence="4" id="KW-1185">Reference proteome</keyword>
<dbReference type="Proteomes" id="UP000241462">
    <property type="component" value="Unassembled WGS sequence"/>
</dbReference>
<dbReference type="AlphaFoldDB" id="A0A2T3A2W2"/>
<feature type="compositionally biased region" description="Basic and acidic residues" evidence="1">
    <location>
        <begin position="184"/>
        <end position="195"/>
    </location>
</feature>
<evidence type="ECO:0000256" key="1">
    <source>
        <dbReference type="SAM" id="MobiDB-lite"/>
    </source>
</evidence>
<dbReference type="SUPFAM" id="SSF54495">
    <property type="entry name" value="UBC-like"/>
    <property type="match status" value="1"/>
</dbReference>
<organism evidence="3 4">
    <name type="scientific">Coniella lustricola</name>
    <dbReference type="NCBI Taxonomy" id="2025994"/>
    <lineage>
        <taxon>Eukaryota</taxon>
        <taxon>Fungi</taxon>
        <taxon>Dikarya</taxon>
        <taxon>Ascomycota</taxon>
        <taxon>Pezizomycotina</taxon>
        <taxon>Sordariomycetes</taxon>
        <taxon>Sordariomycetidae</taxon>
        <taxon>Diaporthales</taxon>
        <taxon>Schizoparmaceae</taxon>
        <taxon>Coniella</taxon>
    </lineage>
</organism>
<feature type="compositionally biased region" description="Polar residues" evidence="1">
    <location>
        <begin position="143"/>
        <end position="156"/>
    </location>
</feature>
<feature type="region of interest" description="Disordered" evidence="1">
    <location>
        <begin position="143"/>
        <end position="200"/>
    </location>
</feature>
<dbReference type="PROSITE" id="PS50127">
    <property type="entry name" value="UBC_2"/>
    <property type="match status" value="1"/>
</dbReference>
<evidence type="ECO:0000259" key="2">
    <source>
        <dbReference type="PROSITE" id="PS50127"/>
    </source>
</evidence>
<dbReference type="Pfam" id="PF00179">
    <property type="entry name" value="UQ_con"/>
    <property type="match status" value="1"/>
</dbReference>
<protein>
    <recommendedName>
        <fullName evidence="2">UBC core domain-containing protein</fullName>
    </recommendedName>
</protein>
<dbReference type="EMBL" id="KZ678491">
    <property type="protein sequence ID" value="PSR81895.1"/>
    <property type="molecule type" value="Genomic_DNA"/>
</dbReference>
<dbReference type="InParanoid" id="A0A2T3A2W2"/>
<dbReference type="CDD" id="cd23814">
    <property type="entry name" value="UEV_AKTIP"/>
    <property type="match status" value="1"/>
</dbReference>
<dbReference type="OrthoDB" id="5596422at2759"/>
<feature type="domain" description="UBC core" evidence="2">
    <location>
        <begin position="12"/>
        <end position="178"/>
    </location>
</feature>
<reference evidence="3 4" key="1">
    <citation type="journal article" date="2018" name="Mycol. Prog.">
        <title>Coniella lustricola, a new species from submerged detritus.</title>
        <authorList>
            <person name="Raudabaugh D.B."/>
            <person name="Iturriaga T."/>
            <person name="Carver A."/>
            <person name="Mondo S."/>
            <person name="Pangilinan J."/>
            <person name="Lipzen A."/>
            <person name="He G."/>
            <person name="Amirebrahimi M."/>
            <person name="Grigoriev I.V."/>
            <person name="Miller A.N."/>
        </authorList>
    </citation>
    <scope>NUCLEOTIDE SEQUENCE [LARGE SCALE GENOMIC DNA]</scope>
    <source>
        <strain evidence="3 4">B22-T-1</strain>
    </source>
</reference>
<dbReference type="InterPro" id="IPR000608">
    <property type="entry name" value="UBC"/>
</dbReference>
<gene>
    <name evidence="3" type="ORF">BD289DRAFT_484178</name>
</gene>
<feature type="compositionally biased region" description="Polar residues" evidence="1">
    <location>
        <begin position="165"/>
        <end position="174"/>
    </location>
</feature>
<accession>A0A2T3A2W2</accession>
<evidence type="ECO:0000313" key="3">
    <source>
        <dbReference type="EMBL" id="PSR81895.1"/>
    </source>
</evidence>
<proteinExistence type="predicted"/>
<dbReference type="STRING" id="2025994.A0A2T3A2W2"/>
<dbReference type="Gene3D" id="3.10.110.10">
    <property type="entry name" value="Ubiquitin Conjugating Enzyme"/>
    <property type="match status" value="1"/>
</dbReference>
<name>A0A2T3A2W2_9PEZI</name>
<evidence type="ECO:0000313" key="4">
    <source>
        <dbReference type="Proteomes" id="UP000241462"/>
    </source>
</evidence>